<dbReference type="AlphaFoldDB" id="M0ZXZ7"/>
<dbReference type="InterPro" id="IPR018108">
    <property type="entry name" value="MCP_transmembrane"/>
</dbReference>
<reference evidence="12" key="2">
    <citation type="submission" date="2015-06" db="UniProtKB">
        <authorList>
            <consortium name="EnsemblPlants"/>
        </authorList>
    </citation>
    <scope>IDENTIFICATION</scope>
    <source>
        <strain evidence="12">DM1-3 516 R44</strain>
    </source>
</reference>
<reference evidence="13" key="1">
    <citation type="journal article" date="2011" name="Nature">
        <title>Genome sequence and analysis of the tuber crop potato.</title>
        <authorList>
            <consortium name="The Potato Genome Sequencing Consortium"/>
        </authorList>
    </citation>
    <scope>NUCLEOTIDE SEQUENCE [LARGE SCALE GENOMIC DNA]</scope>
    <source>
        <strain evidence="13">cv. DM1-3 516 R44</strain>
    </source>
</reference>
<keyword evidence="4 9" id="KW-0812">Transmembrane</keyword>
<dbReference type="PROSITE" id="PS50920">
    <property type="entry name" value="SOLCAR"/>
    <property type="match status" value="1"/>
</dbReference>
<keyword evidence="13" id="KW-1185">Reference proteome</keyword>
<evidence type="ECO:0000256" key="10">
    <source>
        <dbReference type="RuleBase" id="RU000488"/>
    </source>
</evidence>
<dbReference type="InterPro" id="IPR002067">
    <property type="entry name" value="MCP"/>
</dbReference>
<evidence type="ECO:0000256" key="7">
    <source>
        <dbReference type="ARBA" id="ARBA00023136"/>
    </source>
</evidence>
<evidence type="ECO:0000256" key="6">
    <source>
        <dbReference type="ARBA" id="ARBA00022989"/>
    </source>
</evidence>
<accession>M0ZXZ7</accession>
<proteinExistence type="inferred from homology"/>
<dbReference type="Proteomes" id="UP000011115">
    <property type="component" value="Unassembled WGS sequence"/>
</dbReference>
<evidence type="ECO:0000313" key="13">
    <source>
        <dbReference type="Proteomes" id="UP000011115"/>
    </source>
</evidence>
<comment type="similarity">
    <text evidence="2 10">Belongs to the mitochondrial carrier (TC 2.A.29) family.</text>
</comment>
<comment type="function">
    <text evidence="11">Catalyzes the exchange of ADP and ATP across the membrane.</text>
</comment>
<comment type="subunit">
    <text evidence="11">Monomer.</text>
</comment>
<dbReference type="ExpressionAtlas" id="M0ZXZ7">
    <property type="expression patterns" value="baseline"/>
</dbReference>
<evidence type="ECO:0000256" key="4">
    <source>
        <dbReference type="ARBA" id="ARBA00022692"/>
    </source>
</evidence>
<keyword evidence="6 11" id="KW-1133">Transmembrane helix</keyword>
<dbReference type="GO" id="GO:0005471">
    <property type="term" value="F:ATP:ADP antiporter activity"/>
    <property type="evidence" value="ECO:0007669"/>
    <property type="project" value="UniProtKB-UniRule"/>
</dbReference>
<dbReference type="OrthoDB" id="270584at2759"/>
<evidence type="ECO:0000256" key="9">
    <source>
        <dbReference type="PROSITE-ProRule" id="PRU00282"/>
    </source>
</evidence>
<name>M0ZXZ7_SOLTU</name>
<feature type="transmembrane region" description="Helical" evidence="11">
    <location>
        <begin position="93"/>
        <end position="112"/>
    </location>
</feature>
<evidence type="ECO:0000313" key="12">
    <source>
        <dbReference type="EnsemblPlants" id="PGSC0003DMT400010404"/>
    </source>
</evidence>
<dbReference type="HOGENOM" id="CLU_2125488_0_0_1"/>
<gene>
    <name evidence="12" type="primary">LOC102602965</name>
</gene>
<dbReference type="GO" id="GO:1990544">
    <property type="term" value="P:mitochondrial ATP transmembrane transport"/>
    <property type="evidence" value="ECO:0007669"/>
    <property type="project" value="InterPro"/>
</dbReference>
<feature type="repeat" description="Solcar" evidence="9">
    <location>
        <begin position="6"/>
        <end position="99"/>
    </location>
</feature>
<comment type="caution">
    <text evidence="11">Lacks conserved residue(s) required for the propagation of feature annotation.</text>
</comment>
<sequence>METRSEKFSVDFLIGGTAGIFAKSAAAPIERVKLLLQNQGELMKRGQLKRPYVGIGDCFQRVLRDEGFMSLWRGNQANVIRYFPTQVAIPPHLLVMFGTSISILLDFLYQLLAH</sequence>
<dbReference type="PANTHER" id="PTHR45635:SF8">
    <property type="entry name" value="ADP,ATP CARRIER PROTEIN ER-ANT1"/>
    <property type="match status" value="1"/>
</dbReference>
<dbReference type="Gramene" id="PGSC0003DMT400010404">
    <property type="protein sequence ID" value="PGSC0003DMT400010404"/>
    <property type="gene ID" value="PGSC0003DMG400004065"/>
</dbReference>
<comment type="catalytic activity">
    <reaction evidence="8">
        <text>ADP(in) + ATP(out) = ADP(out) + ATP(in)</text>
        <dbReference type="Rhea" id="RHEA:34999"/>
        <dbReference type="ChEBI" id="CHEBI:30616"/>
        <dbReference type="ChEBI" id="CHEBI:456216"/>
    </reaction>
    <physiologicalReaction direction="left-to-right" evidence="8">
        <dbReference type="Rhea" id="RHEA:35000"/>
    </physiologicalReaction>
</comment>
<keyword evidence="7 9" id="KW-0472">Membrane</keyword>
<evidence type="ECO:0000256" key="1">
    <source>
        <dbReference type="ARBA" id="ARBA00004141"/>
    </source>
</evidence>
<keyword evidence="5" id="KW-0677">Repeat</keyword>
<evidence type="ECO:0000256" key="5">
    <source>
        <dbReference type="ARBA" id="ARBA00022737"/>
    </source>
</evidence>
<dbReference type="InterPro" id="IPR002113">
    <property type="entry name" value="ADT_euk_type"/>
</dbReference>
<dbReference type="EnsemblPlants" id="PGSC0003DMT400010404">
    <property type="protein sequence ID" value="PGSC0003DMT400010404"/>
    <property type="gene ID" value="PGSC0003DMG400004065"/>
</dbReference>
<protein>
    <recommendedName>
        <fullName evidence="11">ADP/ATP translocase</fullName>
    </recommendedName>
    <alternativeName>
        <fullName evidence="11">ADP,ATP carrier protein</fullName>
    </alternativeName>
</protein>
<comment type="subcellular location">
    <subcellularLocation>
        <location evidence="1 11">Membrane</location>
        <topology evidence="1 11">Multi-pass membrane protein</topology>
    </subcellularLocation>
</comment>
<dbReference type="InterPro" id="IPR023395">
    <property type="entry name" value="MCP_dom_sf"/>
</dbReference>
<dbReference type="GO" id="GO:0140021">
    <property type="term" value="P:mitochondrial ADP transmembrane transport"/>
    <property type="evidence" value="ECO:0007669"/>
    <property type="project" value="InterPro"/>
</dbReference>
<dbReference type="PRINTS" id="PR00927">
    <property type="entry name" value="ADPTRNSLCASE"/>
</dbReference>
<organism evidence="12 13">
    <name type="scientific">Solanum tuberosum</name>
    <name type="common">Potato</name>
    <dbReference type="NCBI Taxonomy" id="4113"/>
    <lineage>
        <taxon>Eukaryota</taxon>
        <taxon>Viridiplantae</taxon>
        <taxon>Streptophyta</taxon>
        <taxon>Embryophyta</taxon>
        <taxon>Tracheophyta</taxon>
        <taxon>Spermatophyta</taxon>
        <taxon>Magnoliopsida</taxon>
        <taxon>eudicotyledons</taxon>
        <taxon>Gunneridae</taxon>
        <taxon>Pentapetalae</taxon>
        <taxon>asterids</taxon>
        <taxon>lamiids</taxon>
        <taxon>Solanales</taxon>
        <taxon>Solanaceae</taxon>
        <taxon>Solanoideae</taxon>
        <taxon>Solaneae</taxon>
        <taxon>Solanum</taxon>
    </lineage>
</organism>
<dbReference type="Gene3D" id="1.50.40.10">
    <property type="entry name" value="Mitochondrial carrier domain"/>
    <property type="match status" value="1"/>
</dbReference>
<evidence type="ECO:0000256" key="8">
    <source>
        <dbReference type="ARBA" id="ARBA00024143"/>
    </source>
</evidence>
<evidence type="ECO:0000256" key="3">
    <source>
        <dbReference type="ARBA" id="ARBA00022448"/>
    </source>
</evidence>
<evidence type="ECO:0000256" key="2">
    <source>
        <dbReference type="ARBA" id="ARBA00006375"/>
    </source>
</evidence>
<keyword evidence="3 10" id="KW-0813">Transport</keyword>
<dbReference type="PRINTS" id="PR00926">
    <property type="entry name" value="MITOCARRIER"/>
</dbReference>
<dbReference type="SUPFAM" id="SSF103506">
    <property type="entry name" value="Mitochondrial carrier"/>
    <property type="match status" value="1"/>
</dbReference>
<dbReference type="GO" id="GO:0005743">
    <property type="term" value="C:mitochondrial inner membrane"/>
    <property type="evidence" value="ECO:0007669"/>
    <property type="project" value="InterPro"/>
</dbReference>
<dbReference type="Pfam" id="PF00153">
    <property type="entry name" value="Mito_carr"/>
    <property type="match status" value="1"/>
</dbReference>
<dbReference type="PANTHER" id="PTHR45635">
    <property type="entry name" value="ADP,ATP CARRIER PROTEIN 1-RELATED-RELATED"/>
    <property type="match status" value="1"/>
</dbReference>
<evidence type="ECO:0000256" key="11">
    <source>
        <dbReference type="RuleBase" id="RU368008"/>
    </source>
</evidence>